<keyword evidence="1" id="KW-0150">Chloroplast</keyword>
<reference evidence="1" key="1">
    <citation type="submission" date="2021-03" db="EMBL/GenBank/DDBJ databases">
        <title>Transfer of the hemiparasitic marine red alga Erythrocystis saccata (Rhodomelaceae, Rhodophyta) to the tribe Streblocladieae inferred from organellar genome analysis.</title>
        <authorList>
            <person name="Hughey J.R."/>
        </authorList>
    </citation>
    <scope>NUCLEOTIDE SEQUENCE</scope>
</reference>
<dbReference type="PANTHER" id="PTHR35319">
    <property type="match status" value="1"/>
</dbReference>
<name>A0A8E6L3S9_9FLOR</name>
<accession>A0A8E6L3S9</accession>
<geneLocation type="chloroplast" evidence="1"/>
<dbReference type="InterPro" id="IPR019616">
    <property type="entry name" value="Ycf54"/>
</dbReference>
<dbReference type="EMBL" id="MW810349">
    <property type="protein sequence ID" value="QVQ56667.1"/>
    <property type="molecule type" value="Genomic_DNA"/>
</dbReference>
<keyword evidence="1" id="KW-0934">Plastid</keyword>
<gene>
    <name evidence="1" type="primary">ycf54</name>
</gene>
<dbReference type="AlphaFoldDB" id="A0A8E6L3S9"/>
<dbReference type="Pfam" id="PF10674">
    <property type="entry name" value="Ycf54"/>
    <property type="match status" value="1"/>
</dbReference>
<evidence type="ECO:0000313" key="1">
    <source>
        <dbReference type="EMBL" id="QVQ56667.1"/>
    </source>
</evidence>
<sequence length="106" mass="12737">MYNYYFAVASQSFFLDQEPIEEILRERINYYKSFNKEIDFWFILNPDFSDELGNSVNFTNNNFNKSFAAIVSLDKQFIKWLKLRIVFIQIGDFQSKSLFIPQSNEF</sequence>
<dbReference type="PANTHER" id="PTHR35319:SF2">
    <property type="entry name" value="YCF54"/>
    <property type="match status" value="1"/>
</dbReference>
<protein>
    <recommendedName>
        <fullName evidence="2">Ycf54</fullName>
    </recommendedName>
</protein>
<proteinExistence type="predicted"/>
<evidence type="ECO:0008006" key="2">
    <source>
        <dbReference type="Google" id="ProtNLM"/>
    </source>
</evidence>
<organism evidence="1">
    <name type="scientific">Erythrocystis saccata</name>
    <dbReference type="NCBI Taxonomy" id="2822695"/>
    <lineage>
        <taxon>Eukaryota</taxon>
        <taxon>Rhodophyta</taxon>
        <taxon>Florideophyceae</taxon>
        <taxon>Rhodymeniophycidae</taxon>
        <taxon>Ceramiales</taxon>
        <taxon>Rhodomelaceae</taxon>
        <taxon>Erythrocystis</taxon>
    </lineage>
</organism>